<comment type="caution">
    <text evidence="16">The sequence shown here is derived from an EMBL/GenBank/DDBJ whole genome shotgun (WGS) entry which is preliminary data.</text>
</comment>
<dbReference type="Pfam" id="PF06424">
    <property type="entry name" value="PRP1_N"/>
    <property type="match status" value="1"/>
</dbReference>
<keyword evidence="4" id="KW-0597">Phosphoprotein</keyword>
<evidence type="ECO:0000313" key="17">
    <source>
        <dbReference type="Proteomes" id="UP000708208"/>
    </source>
</evidence>
<feature type="compositionally biased region" description="Basic and acidic residues" evidence="14">
    <location>
        <begin position="44"/>
        <end position="54"/>
    </location>
</feature>
<name>A0A8J2NXN1_9HEXA</name>
<keyword evidence="5" id="KW-0507">mRNA processing</keyword>
<dbReference type="InterPro" id="IPR003107">
    <property type="entry name" value="HAT"/>
</dbReference>
<dbReference type="GO" id="GO:0016607">
    <property type="term" value="C:nuclear speck"/>
    <property type="evidence" value="ECO:0007669"/>
    <property type="project" value="UniProtKB-SubCell"/>
</dbReference>
<dbReference type="FunFam" id="1.25.40.10:FF:000058">
    <property type="entry name" value="Pre-mRNA processing factor 6"/>
    <property type="match status" value="1"/>
</dbReference>
<evidence type="ECO:0000256" key="6">
    <source>
        <dbReference type="ARBA" id="ARBA00022728"/>
    </source>
</evidence>
<accession>A0A8J2NXN1</accession>
<organism evidence="16 17">
    <name type="scientific">Allacma fusca</name>
    <dbReference type="NCBI Taxonomy" id="39272"/>
    <lineage>
        <taxon>Eukaryota</taxon>
        <taxon>Metazoa</taxon>
        <taxon>Ecdysozoa</taxon>
        <taxon>Arthropoda</taxon>
        <taxon>Hexapoda</taxon>
        <taxon>Collembola</taxon>
        <taxon>Symphypleona</taxon>
        <taxon>Sminthuridae</taxon>
        <taxon>Allacma</taxon>
    </lineage>
</organism>
<keyword evidence="7" id="KW-0677">Repeat</keyword>
<dbReference type="Pfam" id="PF14559">
    <property type="entry name" value="TPR_19"/>
    <property type="match status" value="1"/>
</dbReference>
<evidence type="ECO:0000256" key="13">
    <source>
        <dbReference type="SAM" id="Coils"/>
    </source>
</evidence>
<dbReference type="EMBL" id="CAJVCH010050610">
    <property type="protein sequence ID" value="CAG7718069.1"/>
    <property type="molecule type" value="Genomic_DNA"/>
</dbReference>
<evidence type="ECO:0000256" key="10">
    <source>
        <dbReference type="ARBA" id="ARBA00031070"/>
    </source>
</evidence>
<dbReference type="FunFam" id="1.25.40.10:FF:003529">
    <property type="entry name" value="Uncharacterized protein"/>
    <property type="match status" value="1"/>
</dbReference>
<evidence type="ECO:0000256" key="8">
    <source>
        <dbReference type="ARBA" id="ARBA00023187"/>
    </source>
</evidence>
<feature type="compositionally biased region" description="Basic and acidic residues" evidence="14">
    <location>
        <begin position="172"/>
        <end position="186"/>
    </location>
</feature>
<evidence type="ECO:0000256" key="12">
    <source>
        <dbReference type="ARBA" id="ARBA00046247"/>
    </source>
</evidence>
<keyword evidence="17" id="KW-1185">Reference proteome</keyword>
<dbReference type="AlphaFoldDB" id="A0A8J2NXN1"/>
<feature type="region of interest" description="Disordered" evidence="14">
    <location>
        <begin position="25"/>
        <end position="116"/>
    </location>
</feature>
<keyword evidence="13" id="KW-0175">Coiled coil</keyword>
<dbReference type="GO" id="GO:0046540">
    <property type="term" value="C:U4/U6 x U5 tri-snRNP complex"/>
    <property type="evidence" value="ECO:0007669"/>
    <property type="project" value="TreeGrafter"/>
</dbReference>
<dbReference type="PANTHER" id="PTHR11246">
    <property type="entry name" value="PRE-MRNA SPLICING FACTOR"/>
    <property type="match status" value="1"/>
</dbReference>
<evidence type="ECO:0000256" key="7">
    <source>
        <dbReference type="ARBA" id="ARBA00022737"/>
    </source>
</evidence>
<dbReference type="SMART" id="SM00386">
    <property type="entry name" value="HAT"/>
    <property type="match status" value="13"/>
</dbReference>
<sequence length="937" mass="105298">MKSGVVANEVKVKLCAAAPAGYVAGVGRGATGFTTRSDIGPARDANDVSDDRHAPPNKRKKPGGGPGGNQKEEEDDDEEDLNDSNYDEFSGYGGSLFSKDPYDKDDEEADKIYDSIDQRMDEKRKDYREKKLKAVLEKYRQERPKIQQQFSDLRRDLSNVTEDDWNNIPEVGDSRNKKQRNPRAEKFTPLPDSVLSSNLGGESVSSLDPKSGLASAFPASGLLTPGITTPSGDLDLRKIGQARNTLMSVKLEQISDSVSGQTVVDPKGYLTDLQSMIPTYGGDINDIKKARLLLKSVRETNPNHPPAWIASARLEEVTGKLQNARNLIMKGCEVNPNSEDLWLEAARLQPPDLGKAIIAQAVRHIPSSVRVWAKAADLEIETKAKKRVYRKALEHIPNSVRLWKAAVELEEPDDARILLGRAVECCPTSVELWLALARLETYENARKVLNKARQNIPTDRLIWITAAKLEEANGNDAMVDKIVERAISSLTSNGVELTRDQWLEDAIECDKAGSYLTCRALVKHMIGHGLEDEERKETWMEDAENCAVKGAIECARAIYSHALSIFSTKKSIWKQAAYFEKTHGDRDSLENLLQKAVQHCPKAEVLWLMGAKSKWMAGDVPAARSILSWAFKANPNSEEIWLAAVKLESENTEYERARKLLARARASAPTPRVMVKSVKLEWALNELHQALLLIEEGLKSFPECAKLWMMKGQINDQLGKSDLARDIYAEGVKKCMDSIALWILYANIEESRGQLIRARSVLDKARLRNPQNDRLWLESIRIEGRAGLKDIAEKLMAKALQECPTSGILWAEAIFMESRAQRKTKSVDALKKCEHDPHVLLAVSKLFWVERKLSKCREWFNRTLKIEPDLGDAWAYYYKFELLHGTEDSLKEILRRCSHAEPHHGEAWCQVSKNIKNWKKQTDEILILVAKDLPIPT</sequence>
<dbReference type="OrthoDB" id="440128at2759"/>
<evidence type="ECO:0000256" key="1">
    <source>
        <dbReference type="ARBA" id="ARBA00004324"/>
    </source>
</evidence>
<evidence type="ECO:0000256" key="11">
    <source>
        <dbReference type="ARBA" id="ARBA00032140"/>
    </source>
</evidence>
<evidence type="ECO:0000256" key="4">
    <source>
        <dbReference type="ARBA" id="ARBA00022553"/>
    </source>
</evidence>
<dbReference type="Pfam" id="PF13432">
    <property type="entry name" value="TPR_16"/>
    <property type="match status" value="1"/>
</dbReference>
<feature type="coiled-coil region" evidence="13">
    <location>
        <begin position="129"/>
        <end position="156"/>
    </location>
</feature>
<dbReference type="FunFam" id="1.25.40.10:FF:000649">
    <property type="entry name" value="mRNA splicing factor (Prp1/Zer1), putative"/>
    <property type="match status" value="1"/>
</dbReference>
<feature type="region of interest" description="Disordered" evidence="14">
    <location>
        <begin position="161"/>
        <end position="203"/>
    </location>
</feature>
<evidence type="ECO:0000256" key="5">
    <source>
        <dbReference type="ARBA" id="ARBA00022664"/>
    </source>
</evidence>
<reference evidence="16" key="1">
    <citation type="submission" date="2021-06" db="EMBL/GenBank/DDBJ databases">
        <authorList>
            <person name="Hodson N. C."/>
            <person name="Mongue J. A."/>
            <person name="Jaron S. K."/>
        </authorList>
    </citation>
    <scope>NUCLEOTIDE SEQUENCE</scope>
</reference>
<keyword evidence="9" id="KW-0539">Nucleus</keyword>
<proteinExistence type="predicted"/>
<comment type="subcellular location">
    <subcellularLocation>
        <location evidence="1">Nucleus speckle</location>
    </subcellularLocation>
    <subcellularLocation>
        <location evidence="2">Nucleus</location>
        <location evidence="2">Nucleoplasm</location>
    </subcellularLocation>
</comment>
<keyword evidence="8" id="KW-0508">mRNA splicing</keyword>
<evidence type="ECO:0000313" key="16">
    <source>
        <dbReference type="EMBL" id="CAG7718069.1"/>
    </source>
</evidence>
<evidence type="ECO:0000256" key="3">
    <source>
        <dbReference type="ARBA" id="ARBA00020235"/>
    </source>
</evidence>
<keyword evidence="6" id="KW-0747">Spliceosome</keyword>
<dbReference type="InterPro" id="IPR010491">
    <property type="entry name" value="PRP1_N"/>
</dbReference>
<protein>
    <recommendedName>
        <fullName evidence="3">Pre-mRNA-processing factor 6</fullName>
    </recommendedName>
    <alternativeName>
        <fullName evidence="11">PRP6 homolog</fullName>
    </alternativeName>
    <alternativeName>
        <fullName evidence="10">U5 snRNP-associated 102 kDa protein</fullName>
    </alternativeName>
</protein>
<feature type="domain" description="PRP1 splicing factor N-terminal" evidence="15">
    <location>
        <begin position="18"/>
        <end position="177"/>
    </location>
</feature>
<dbReference type="GO" id="GO:0000244">
    <property type="term" value="P:spliceosomal tri-snRNP complex assembly"/>
    <property type="evidence" value="ECO:0007669"/>
    <property type="project" value="TreeGrafter"/>
</dbReference>
<gene>
    <name evidence="16" type="ORF">AFUS01_LOCUS7490</name>
</gene>
<dbReference type="Proteomes" id="UP000708208">
    <property type="component" value="Unassembled WGS sequence"/>
</dbReference>
<dbReference type="InterPro" id="IPR045075">
    <property type="entry name" value="Syf1-like"/>
</dbReference>
<evidence type="ECO:0000259" key="15">
    <source>
        <dbReference type="Pfam" id="PF06424"/>
    </source>
</evidence>
<feature type="compositionally biased region" description="Acidic residues" evidence="14">
    <location>
        <begin position="72"/>
        <end position="86"/>
    </location>
</feature>
<feature type="compositionally biased region" description="Polar residues" evidence="14">
    <location>
        <begin position="194"/>
        <end position="203"/>
    </location>
</feature>
<evidence type="ECO:0000256" key="14">
    <source>
        <dbReference type="SAM" id="MobiDB-lite"/>
    </source>
</evidence>
<comment type="function">
    <text evidence="12">Involved in pre-mRNA splicing as component of the U4/U6-U5 tri-snRNP complex, one of the building blocks of the spliceosome. Enhances dihydrotestosterone-induced transactivation activity of AR, as well as dexamethasone-induced transactivation activity of NR3C1, but does not affect estrogen-induced transactivation.</text>
</comment>
<dbReference type="FunFam" id="1.25.40.10:FF:000054">
    <property type="entry name" value="Pre-mRNA processing factor 6"/>
    <property type="match status" value="1"/>
</dbReference>
<dbReference type="GO" id="GO:0071013">
    <property type="term" value="C:catalytic step 2 spliceosome"/>
    <property type="evidence" value="ECO:0007669"/>
    <property type="project" value="TreeGrafter"/>
</dbReference>
<evidence type="ECO:0000256" key="2">
    <source>
        <dbReference type="ARBA" id="ARBA00004642"/>
    </source>
</evidence>
<dbReference type="PANTHER" id="PTHR11246:SF1">
    <property type="entry name" value="PRE-MRNA-PROCESSING FACTOR 6"/>
    <property type="match status" value="1"/>
</dbReference>
<evidence type="ECO:0000256" key="9">
    <source>
        <dbReference type="ARBA" id="ARBA00023242"/>
    </source>
</evidence>